<proteinExistence type="predicted"/>
<keyword evidence="3" id="KW-1185">Reference proteome</keyword>
<evidence type="ECO:0000256" key="1">
    <source>
        <dbReference type="SAM" id="MobiDB-lite"/>
    </source>
</evidence>
<evidence type="ECO:0000313" key="3">
    <source>
        <dbReference type="Proteomes" id="UP001164743"/>
    </source>
</evidence>
<organism evidence="2 3">
    <name type="scientific">Puccinia triticina</name>
    <dbReference type="NCBI Taxonomy" id="208348"/>
    <lineage>
        <taxon>Eukaryota</taxon>
        <taxon>Fungi</taxon>
        <taxon>Dikarya</taxon>
        <taxon>Basidiomycota</taxon>
        <taxon>Pucciniomycotina</taxon>
        <taxon>Pucciniomycetes</taxon>
        <taxon>Pucciniales</taxon>
        <taxon>Pucciniaceae</taxon>
        <taxon>Puccinia</taxon>
    </lineage>
</organism>
<dbReference type="EMBL" id="CP110431">
    <property type="protein sequence ID" value="WAQ89663.1"/>
    <property type="molecule type" value="Genomic_DNA"/>
</dbReference>
<name>A0ABY7CWI9_9BASI</name>
<dbReference type="RefSeq" id="XP_053025218.1">
    <property type="nucleotide sequence ID" value="XM_053161253.1"/>
</dbReference>
<feature type="region of interest" description="Disordered" evidence="1">
    <location>
        <begin position="82"/>
        <end position="103"/>
    </location>
</feature>
<accession>A0ABY7CWI9</accession>
<sequence>MPAHPHGSGMAFECRCEVAGCLPDSQYAEEEQCHRLPSASNQRRTHVPVHPRLAAIGSNYSLHRIAAPSTVSTLQDMLTGRAEEAAGCEQQPLHRPAQPQDSRPDAVAVPIASTKALVSCLHHSTSQIQNMRHWRGIAFVICGLHAVHSSIVHKMGIKSPQSNEVMGTTIANGVHSDTDSWKTSKALKRSREDSSVMNDSRPPSCEASQLKYPAISENKNTRNKIDAVQKVRKCSKETLANFNKWKAAILKLKRARGSRLELQRKIEVLIRSVSKLFEHRITELEGHPANLPDSMLQIWLSSVGDIDRIWESFEPRNSQPARLLIKKGVDLMIQFFVDLQRFEIVPDGRLSHFLNKENQGKLIASYAINGFLRFPLTLADVYTNFNVRLSLQEGPATKKVGELLQC</sequence>
<protein>
    <submittedName>
        <fullName evidence="2">Uncharacterized protein</fullName>
    </submittedName>
</protein>
<reference evidence="2" key="1">
    <citation type="submission" date="2022-10" db="EMBL/GenBank/DDBJ databases">
        <title>Puccinia triticina Genome sequencing and assembly.</title>
        <authorList>
            <person name="Li C."/>
        </authorList>
    </citation>
    <scope>NUCLEOTIDE SEQUENCE</scope>
    <source>
        <strain evidence="2">Pt15</strain>
    </source>
</reference>
<feature type="region of interest" description="Disordered" evidence="1">
    <location>
        <begin position="176"/>
        <end position="207"/>
    </location>
</feature>
<gene>
    <name evidence="2" type="ORF">PtA15_11A353</name>
</gene>
<evidence type="ECO:0000313" key="2">
    <source>
        <dbReference type="EMBL" id="WAQ89663.1"/>
    </source>
</evidence>
<dbReference type="GeneID" id="77802148"/>
<dbReference type="Proteomes" id="UP001164743">
    <property type="component" value="Chromosome 11A"/>
</dbReference>